<evidence type="ECO:0000313" key="1">
    <source>
        <dbReference type="EMBL" id="MDP0399983.1"/>
    </source>
</evidence>
<protein>
    <submittedName>
        <fullName evidence="1">Uncharacterized protein</fullName>
    </submittedName>
</protein>
<dbReference type="AlphaFoldDB" id="A0AA90SN49"/>
<keyword evidence="2" id="KW-1185">Reference proteome</keyword>
<dbReference type="Proteomes" id="UP001178281">
    <property type="component" value="Unassembled WGS sequence"/>
</dbReference>
<name>A0AA90SN49_9ACTN</name>
<dbReference type="RefSeq" id="WP_305112473.1">
    <property type="nucleotide sequence ID" value="NZ_JAUTIX010000008.1"/>
</dbReference>
<sequence length="197" mass="21005">MSVGVVSPVLDAESATAAVAVLVGNPGSLVATRGPQWVQEDTARRLVADAAITFLVDGGAAVVLADRMQTPGHLRLAVAPAADEALTPQLLDTALREVIVFLAASVDLVRIDLAFGVYNEMFVEWALAAEPVRFEGVLTDAYFAGGRYWDGVIVAVTGLALEGFREHEASTLELRIADRLRRRIRADLQTDPVEAPA</sequence>
<accession>A0AA90SN49</accession>
<dbReference type="EMBL" id="JAUTIX010000008">
    <property type="protein sequence ID" value="MDP0399983.1"/>
    <property type="molecule type" value="Genomic_DNA"/>
</dbReference>
<organism evidence="1 2">
    <name type="scientific">Tsukamurella strandjordii</name>
    <dbReference type="NCBI Taxonomy" id="147577"/>
    <lineage>
        <taxon>Bacteria</taxon>
        <taxon>Bacillati</taxon>
        <taxon>Actinomycetota</taxon>
        <taxon>Actinomycetes</taxon>
        <taxon>Mycobacteriales</taxon>
        <taxon>Tsukamurellaceae</taxon>
        <taxon>Tsukamurella</taxon>
    </lineage>
</organism>
<gene>
    <name evidence="1" type="ORF">Q7X28_18870</name>
</gene>
<comment type="caution">
    <text evidence="1">The sequence shown here is derived from an EMBL/GenBank/DDBJ whole genome shotgun (WGS) entry which is preliminary data.</text>
</comment>
<proteinExistence type="predicted"/>
<evidence type="ECO:0000313" key="2">
    <source>
        <dbReference type="Proteomes" id="UP001178281"/>
    </source>
</evidence>
<reference evidence="1" key="1">
    <citation type="submission" date="2023-08" db="EMBL/GenBank/DDBJ databases">
        <title>The draft genome of Tsukamurella strandjordii strain 050030.</title>
        <authorList>
            <person name="Zhao F."/>
            <person name="Feng Y."/>
            <person name="Zong Z."/>
        </authorList>
    </citation>
    <scope>NUCLEOTIDE SEQUENCE</scope>
    <source>
        <strain evidence="1">050030</strain>
    </source>
</reference>